<accession>A0AAV3XJQ9</accession>
<dbReference type="InterPro" id="IPR051600">
    <property type="entry name" value="Beta-PGM-like"/>
</dbReference>
<evidence type="ECO:0000256" key="4">
    <source>
        <dbReference type="ARBA" id="ARBA00022842"/>
    </source>
</evidence>
<name>A0AAV3XJQ9_9CYAN</name>
<dbReference type="SFLD" id="SFLDG01129">
    <property type="entry name" value="C1.5:_HAD__Beta-PGM__Phosphata"/>
    <property type="match status" value="1"/>
</dbReference>
<evidence type="ECO:0000256" key="3">
    <source>
        <dbReference type="ARBA" id="ARBA00022723"/>
    </source>
</evidence>
<dbReference type="SUPFAM" id="SSF56784">
    <property type="entry name" value="HAD-like"/>
    <property type="match status" value="1"/>
</dbReference>
<evidence type="ECO:0000256" key="2">
    <source>
        <dbReference type="ARBA" id="ARBA00006171"/>
    </source>
</evidence>
<dbReference type="EMBL" id="BLAY01000100">
    <property type="protein sequence ID" value="GET40784.1"/>
    <property type="molecule type" value="Genomic_DNA"/>
</dbReference>
<comment type="similarity">
    <text evidence="2">Belongs to the HAD-like hydrolase superfamily. CbbY/CbbZ/Gph/YieH family.</text>
</comment>
<dbReference type="InterPro" id="IPR023198">
    <property type="entry name" value="PGP-like_dom2"/>
</dbReference>
<dbReference type="Pfam" id="PF00702">
    <property type="entry name" value="Hydrolase"/>
    <property type="match status" value="1"/>
</dbReference>
<dbReference type="SFLD" id="SFLDS00003">
    <property type="entry name" value="Haloacid_Dehalogenase"/>
    <property type="match status" value="1"/>
</dbReference>
<organism evidence="5 6">
    <name type="scientific">Microseira wollei NIES-4236</name>
    <dbReference type="NCBI Taxonomy" id="2530354"/>
    <lineage>
        <taxon>Bacteria</taxon>
        <taxon>Bacillati</taxon>
        <taxon>Cyanobacteriota</taxon>
        <taxon>Cyanophyceae</taxon>
        <taxon>Oscillatoriophycideae</taxon>
        <taxon>Aerosakkonematales</taxon>
        <taxon>Aerosakkonemataceae</taxon>
        <taxon>Microseira</taxon>
    </lineage>
</organism>
<dbReference type="InterPro" id="IPR006439">
    <property type="entry name" value="HAD-SF_hydro_IA"/>
</dbReference>
<dbReference type="GO" id="GO:0046872">
    <property type="term" value="F:metal ion binding"/>
    <property type="evidence" value="ECO:0007669"/>
    <property type="project" value="UniProtKB-KW"/>
</dbReference>
<dbReference type="NCBIfam" id="TIGR01549">
    <property type="entry name" value="HAD-SF-IA-v1"/>
    <property type="match status" value="1"/>
</dbReference>
<dbReference type="PRINTS" id="PR00413">
    <property type="entry name" value="HADHALOGNASE"/>
</dbReference>
<dbReference type="NCBIfam" id="TIGR01509">
    <property type="entry name" value="HAD-SF-IA-v3"/>
    <property type="match status" value="1"/>
</dbReference>
<comment type="caution">
    <text evidence="5">The sequence shown here is derived from an EMBL/GenBank/DDBJ whole genome shotgun (WGS) entry which is preliminary data.</text>
</comment>
<keyword evidence="3" id="KW-0479">Metal-binding</keyword>
<dbReference type="InterPro" id="IPR036412">
    <property type="entry name" value="HAD-like_sf"/>
</dbReference>
<keyword evidence="5" id="KW-0378">Hydrolase</keyword>
<proteinExistence type="inferred from homology"/>
<evidence type="ECO:0000256" key="1">
    <source>
        <dbReference type="ARBA" id="ARBA00001946"/>
    </source>
</evidence>
<dbReference type="Gene3D" id="1.10.150.240">
    <property type="entry name" value="Putative phosphatase, domain 2"/>
    <property type="match status" value="1"/>
</dbReference>
<sequence>MALKAVLFDFNGVIIKDEPIHEQLIEQLLMEANLRPKRGEFRQYCLGRSDRACLKDILLRRGRFVSDAVLNGLIARKTQAYLSLLQTMAQLPISPGLEDFILKLKAANLKLAVVTGALRAELEIVLNRNNLAQYFSVSVTADDLMVSKPDPDGYLLAVERLNQMHPALNLQPSECLVIEDTQVGITAAKRAGMDVVGIANTYPFHMLQRQANWTVDYFSDLELDRIQEVYSRHDPQPSVTEC</sequence>
<dbReference type="InterPro" id="IPR023214">
    <property type="entry name" value="HAD_sf"/>
</dbReference>
<comment type="cofactor">
    <cofactor evidence="1">
        <name>Mg(2+)</name>
        <dbReference type="ChEBI" id="CHEBI:18420"/>
    </cofactor>
</comment>
<keyword evidence="4" id="KW-0460">Magnesium</keyword>
<dbReference type="AlphaFoldDB" id="A0AAV3XJQ9"/>
<dbReference type="PANTHER" id="PTHR46193">
    <property type="entry name" value="6-PHOSPHOGLUCONATE PHOSPHATASE"/>
    <property type="match status" value="1"/>
</dbReference>
<reference evidence="5" key="1">
    <citation type="submission" date="2019-10" db="EMBL/GenBank/DDBJ databases">
        <title>Draft genome sequece of Microseira wollei NIES-4236.</title>
        <authorList>
            <person name="Yamaguchi H."/>
            <person name="Suzuki S."/>
            <person name="Kawachi M."/>
        </authorList>
    </citation>
    <scope>NUCLEOTIDE SEQUENCE</scope>
    <source>
        <strain evidence="5">NIES-4236</strain>
    </source>
</reference>
<dbReference type="PANTHER" id="PTHR46193:SF21">
    <property type="entry name" value="SLL1138 PROTEIN"/>
    <property type="match status" value="1"/>
</dbReference>
<dbReference type="RefSeq" id="WP_226586904.1">
    <property type="nucleotide sequence ID" value="NZ_BLAY01000100.1"/>
</dbReference>
<protein>
    <submittedName>
        <fullName evidence="5">HAD family hydrolase</fullName>
    </submittedName>
</protein>
<keyword evidence="6" id="KW-1185">Reference proteome</keyword>
<evidence type="ECO:0000313" key="6">
    <source>
        <dbReference type="Proteomes" id="UP001050975"/>
    </source>
</evidence>
<evidence type="ECO:0000313" key="5">
    <source>
        <dbReference type="EMBL" id="GET40784.1"/>
    </source>
</evidence>
<dbReference type="GO" id="GO:0016787">
    <property type="term" value="F:hydrolase activity"/>
    <property type="evidence" value="ECO:0007669"/>
    <property type="project" value="UniProtKB-KW"/>
</dbReference>
<gene>
    <name evidence="5" type="ORF">MiSe_55950</name>
</gene>
<dbReference type="Proteomes" id="UP001050975">
    <property type="component" value="Unassembled WGS sequence"/>
</dbReference>
<dbReference type="Gene3D" id="3.40.50.1000">
    <property type="entry name" value="HAD superfamily/HAD-like"/>
    <property type="match status" value="1"/>
</dbReference>